<evidence type="ECO:0008006" key="4">
    <source>
        <dbReference type="Google" id="ProtNLM"/>
    </source>
</evidence>
<accession>A0A512LA35</accession>
<name>A0A512LA35_9PROT</name>
<feature type="transmembrane region" description="Helical" evidence="1">
    <location>
        <begin position="283"/>
        <end position="303"/>
    </location>
</feature>
<keyword evidence="3" id="KW-1185">Reference proteome</keyword>
<feature type="transmembrane region" description="Helical" evidence="1">
    <location>
        <begin position="155"/>
        <end position="175"/>
    </location>
</feature>
<gene>
    <name evidence="2" type="ORF">TPL01_24500</name>
</gene>
<comment type="caution">
    <text evidence="2">The sequence shown here is derived from an EMBL/GenBank/DDBJ whole genome shotgun (WGS) entry which is preliminary data.</text>
</comment>
<dbReference type="EMBL" id="BKAD01000028">
    <property type="protein sequence ID" value="GEP31312.1"/>
    <property type="molecule type" value="Genomic_DNA"/>
</dbReference>
<proteinExistence type="predicted"/>
<feature type="transmembrane region" description="Helical" evidence="1">
    <location>
        <begin position="93"/>
        <end position="110"/>
    </location>
</feature>
<keyword evidence="1" id="KW-1133">Transmembrane helix</keyword>
<feature type="transmembrane region" description="Helical" evidence="1">
    <location>
        <begin position="122"/>
        <end position="149"/>
    </location>
</feature>
<feature type="transmembrane region" description="Helical" evidence="1">
    <location>
        <begin position="16"/>
        <end position="33"/>
    </location>
</feature>
<protein>
    <recommendedName>
        <fullName evidence="4">O-antigen polymerase</fullName>
    </recommendedName>
</protein>
<feature type="transmembrane region" description="Helical" evidence="1">
    <location>
        <begin position="45"/>
        <end position="61"/>
    </location>
</feature>
<keyword evidence="1" id="KW-0812">Transmembrane</keyword>
<sequence length="328" mass="36725">MLNGQSLWETAKGLRPQTYFLLLPFFALVMRNIDDVAMVSKALKFSALTLAILFIATMAIWKSGFVTSGQLFQWLNPAGDTHPEVFFRGDTTFFFKAILYVGVGVFFFAAEKNRVRKSTVLLLMLAIALTMTRGVWLSVFMVLAAWAFFYTGNRLKGAAIAATFLFIGAIGVVWINKTLLTVVISDAIRMKDMHALPSILDWQTVLFGKGFNGTIVGREAIEITYINILYRQGLAWLIFWLLPMAYLIWRMHAIRDPNHQFLALPYFMAATFVYLVSFTNPFLSSSIGISVVMIAMVAVRVIAQSNPQVSLDIGTGTLDFADVPQSFF</sequence>
<dbReference type="Proteomes" id="UP000321337">
    <property type="component" value="Unassembled WGS sequence"/>
</dbReference>
<feature type="transmembrane region" description="Helical" evidence="1">
    <location>
        <begin position="261"/>
        <end position="277"/>
    </location>
</feature>
<dbReference type="AlphaFoldDB" id="A0A512LA35"/>
<evidence type="ECO:0000313" key="2">
    <source>
        <dbReference type="EMBL" id="GEP31312.1"/>
    </source>
</evidence>
<organism evidence="2 3">
    <name type="scientific">Sulfuriferula plumbiphila</name>
    <dbReference type="NCBI Taxonomy" id="171865"/>
    <lineage>
        <taxon>Bacteria</taxon>
        <taxon>Pseudomonadati</taxon>
        <taxon>Pseudomonadota</taxon>
        <taxon>Betaproteobacteria</taxon>
        <taxon>Nitrosomonadales</taxon>
        <taxon>Sulfuricellaceae</taxon>
        <taxon>Sulfuriferula</taxon>
    </lineage>
</organism>
<reference evidence="2 3" key="1">
    <citation type="submission" date="2019-07" db="EMBL/GenBank/DDBJ databases">
        <title>Whole genome shotgun sequence of Thiobacillus plumbophilus NBRC 107929.</title>
        <authorList>
            <person name="Hosoyama A."/>
            <person name="Uohara A."/>
            <person name="Ohji S."/>
            <person name="Ichikawa N."/>
        </authorList>
    </citation>
    <scope>NUCLEOTIDE SEQUENCE [LARGE SCALE GENOMIC DNA]</scope>
    <source>
        <strain evidence="2 3">NBRC 107929</strain>
    </source>
</reference>
<feature type="transmembrane region" description="Helical" evidence="1">
    <location>
        <begin position="228"/>
        <end position="249"/>
    </location>
</feature>
<evidence type="ECO:0000313" key="3">
    <source>
        <dbReference type="Proteomes" id="UP000321337"/>
    </source>
</evidence>
<evidence type="ECO:0000256" key="1">
    <source>
        <dbReference type="SAM" id="Phobius"/>
    </source>
</evidence>
<keyword evidence="1" id="KW-0472">Membrane</keyword>